<evidence type="ECO:0000256" key="5">
    <source>
        <dbReference type="ARBA" id="ARBA00022747"/>
    </source>
</evidence>
<sequence length="680" mass="77100">MNNGVSYSMFYEILLNLREYFHSYGRIDDSNAKLDEIVKMISINYEMATKGQKFSLAYIRKVAKQVTGDEKNVAAGLINVFEKEASNSMFFNEDGTNIFGSNPSLVLQPTENEFAEKLISEIEKIDFIHLLKNHKYSDFDIINECFGHFVRENFRNNKEDAQYMTPYEISEPVLDIIFNDMENDGYFTEEILGDFTIMDPTCGVGTLLIESANHFTRYLEKKKINCNNRNKYIERFRNKGMIGQDKVDRMVRLSKINALLLGCNISNINSGNSIVGNSNINDYLGKVDLIFTNPPFGAEYEVNQLNLCEYPILNSMEISANSVDSELLMLDKSIALLKENGYLAIVLPDSVFASKGTNSLYRDALLKHVYIRGVIELPSVTFAQAGTRTNTCILYLQKKKAVNEDRIFMALCEDLGYIVKEKMGVPVKISKGKNEMLDIAKALIENRTDKRIILQKPSVTQITPLDLTENVIKPSFYAAERFVTVENIMKSISDGYVIKRLSDVAEFVTTSRKGFMVSESVKHISVLHVNSNSTINFNEVEHFVPVSKGRKVEPGDLIFSKLNPRIPRMAVVPEKKYDLVCSNEFEIIKPTGDIDAYMLCFLLKTSNVMVQIESMTSGTSSSHSRIKREQLGEILLPVPVADDKKKICRELGEKIKMAINEIYQGENIISEQQKYLSELA</sequence>
<keyword evidence="3" id="KW-0808">Transferase</keyword>
<dbReference type="PANTHER" id="PTHR42933:SF3">
    <property type="entry name" value="TYPE I RESTRICTION ENZYME MJAVIII METHYLASE SUBUNIT"/>
    <property type="match status" value="1"/>
</dbReference>
<evidence type="ECO:0000256" key="2">
    <source>
        <dbReference type="ARBA" id="ARBA00022603"/>
    </source>
</evidence>
<evidence type="ECO:0000259" key="8">
    <source>
        <dbReference type="Pfam" id="PF02384"/>
    </source>
</evidence>
<evidence type="ECO:0000313" key="9">
    <source>
        <dbReference type="EMBL" id="QNL98936.1"/>
    </source>
</evidence>
<dbReference type="EMBL" id="CP060632">
    <property type="protein sequence ID" value="QNL98936.1"/>
    <property type="molecule type" value="Genomic_DNA"/>
</dbReference>
<dbReference type="Gene3D" id="3.40.50.150">
    <property type="entry name" value="Vaccinia Virus protein VP39"/>
    <property type="match status" value="1"/>
</dbReference>
<keyword evidence="6" id="KW-0238">DNA-binding</keyword>
<dbReference type="Pfam" id="PF02384">
    <property type="entry name" value="N6_Mtase"/>
    <property type="match status" value="1"/>
</dbReference>
<evidence type="ECO:0000256" key="4">
    <source>
        <dbReference type="ARBA" id="ARBA00022691"/>
    </source>
</evidence>
<gene>
    <name evidence="9" type="ORF">H9Q76_09295</name>
</gene>
<dbReference type="PRINTS" id="PR00507">
    <property type="entry name" value="N12N6MTFRASE"/>
</dbReference>
<reference evidence="9 10" key="1">
    <citation type="submission" date="2020-08" db="EMBL/GenBank/DDBJ databases">
        <authorList>
            <person name="Liu C."/>
            <person name="Sun Q."/>
        </authorList>
    </citation>
    <scope>NUCLEOTIDE SEQUENCE [LARGE SCALE GENOMIC DNA]</scope>
    <source>
        <strain evidence="9 10">NSJ-4</strain>
    </source>
</reference>
<evidence type="ECO:0000256" key="3">
    <source>
        <dbReference type="ARBA" id="ARBA00022679"/>
    </source>
</evidence>
<dbReference type="PANTHER" id="PTHR42933">
    <property type="entry name" value="SLR6095 PROTEIN"/>
    <property type="match status" value="1"/>
</dbReference>
<keyword evidence="10" id="KW-1185">Reference proteome</keyword>
<dbReference type="InterPro" id="IPR003356">
    <property type="entry name" value="DNA_methylase_A-5"/>
</dbReference>
<dbReference type="InterPro" id="IPR044946">
    <property type="entry name" value="Restrct_endonuc_typeI_TRD_sf"/>
</dbReference>
<dbReference type="AlphaFoldDB" id="A0A7G9FK55"/>
<dbReference type="GO" id="GO:0009007">
    <property type="term" value="F:site-specific DNA-methyltransferase (adenine-specific) activity"/>
    <property type="evidence" value="ECO:0007669"/>
    <property type="project" value="UniProtKB-EC"/>
</dbReference>
<dbReference type="GO" id="GO:0003677">
    <property type="term" value="F:DNA binding"/>
    <property type="evidence" value="ECO:0007669"/>
    <property type="project" value="UniProtKB-KW"/>
</dbReference>
<dbReference type="Proteomes" id="UP000515819">
    <property type="component" value="Chromosome"/>
</dbReference>
<dbReference type="InterPro" id="IPR029063">
    <property type="entry name" value="SAM-dependent_MTases_sf"/>
</dbReference>
<evidence type="ECO:0000256" key="1">
    <source>
        <dbReference type="ARBA" id="ARBA00011900"/>
    </source>
</evidence>
<dbReference type="SUPFAM" id="SSF53335">
    <property type="entry name" value="S-adenosyl-L-methionine-dependent methyltransferases"/>
    <property type="match status" value="1"/>
</dbReference>
<dbReference type="GO" id="GO:0008170">
    <property type="term" value="F:N-methyltransferase activity"/>
    <property type="evidence" value="ECO:0007669"/>
    <property type="project" value="InterPro"/>
</dbReference>
<evidence type="ECO:0000313" key="10">
    <source>
        <dbReference type="Proteomes" id="UP000515819"/>
    </source>
</evidence>
<feature type="domain" description="DNA methylase adenine-specific" evidence="8">
    <location>
        <begin position="140"/>
        <end position="409"/>
    </location>
</feature>
<dbReference type="InterPro" id="IPR002052">
    <property type="entry name" value="DNA_methylase_N6_adenine_CS"/>
</dbReference>
<keyword evidence="2 9" id="KW-0489">Methyltransferase</keyword>
<protein>
    <recommendedName>
        <fullName evidence="1">site-specific DNA-methyltransferase (adenine-specific)</fullName>
        <ecNumber evidence="1">2.1.1.72</ecNumber>
    </recommendedName>
</protein>
<evidence type="ECO:0000256" key="7">
    <source>
        <dbReference type="ARBA" id="ARBA00047942"/>
    </source>
</evidence>
<dbReference type="RefSeq" id="WP_188331978.1">
    <property type="nucleotide sequence ID" value="NZ_CP060632.1"/>
</dbReference>
<dbReference type="GO" id="GO:0032259">
    <property type="term" value="P:methylation"/>
    <property type="evidence" value="ECO:0007669"/>
    <property type="project" value="UniProtKB-KW"/>
</dbReference>
<comment type="catalytic activity">
    <reaction evidence="7">
        <text>a 2'-deoxyadenosine in DNA + S-adenosyl-L-methionine = an N(6)-methyl-2'-deoxyadenosine in DNA + S-adenosyl-L-homocysteine + H(+)</text>
        <dbReference type="Rhea" id="RHEA:15197"/>
        <dbReference type="Rhea" id="RHEA-COMP:12418"/>
        <dbReference type="Rhea" id="RHEA-COMP:12419"/>
        <dbReference type="ChEBI" id="CHEBI:15378"/>
        <dbReference type="ChEBI" id="CHEBI:57856"/>
        <dbReference type="ChEBI" id="CHEBI:59789"/>
        <dbReference type="ChEBI" id="CHEBI:90615"/>
        <dbReference type="ChEBI" id="CHEBI:90616"/>
        <dbReference type="EC" id="2.1.1.72"/>
    </reaction>
</comment>
<organism evidence="9 10">
    <name type="scientific">Wujia chipingensis</name>
    <dbReference type="NCBI Taxonomy" id="2763670"/>
    <lineage>
        <taxon>Bacteria</taxon>
        <taxon>Bacillati</taxon>
        <taxon>Bacillota</taxon>
        <taxon>Clostridia</taxon>
        <taxon>Lachnospirales</taxon>
        <taxon>Lachnospiraceae</taxon>
        <taxon>Wujia</taxon>
    </lineage>
</organism>
<name>A0A7G9FK55_9FIRM</name>
<dbReference type="SUPFAM" id="SSF116734">
    <property type="entry name" value="DNA methylase specificity domain"/>
    <property type="match status" value="1"/>
</dbReference>
<keyword evidence="4" id="KW-0949">S-adenosyl-L-methionine</keyword>
<proteinExistence type="predicted"/>
<keyword evidence="5" id="KW-0680">Restriction system</keyword>
<dbReference type="Gene3D" id="3.90.220.20">
    <property type="entry name" value="DNA methylase specificity domains"/>
    <property type="match status" value="1"/>
</dbReference>
<dbReference type="PROSITE" id="PS00092">
    <property type="entry name" value="N6_MTASE"/>
    <property type="match status" value="1"/>
</dbReference>
<dbReference type="KEGG" id="wcp:H9Q76_09295"/>
<dbReference type="EC" id="2.1.1.72" evidence="1"/>
<evidence type="ECO:0000256" key="6">
    <source>
        <dbReference type="ARBA" id="ARBA00023125"/>
    </source>
</evidence>
<dbReference type="REBASE" id="442431">
    <property type="entry name" value="M.LbaNSJ4ORF9295P"/>
</dbReference>
<dbReference type="InterPro" id="IPR051537">
    <property type="entry name" value="DNA_Adenine_Mtase"/>
</dbReference>
<dbReference type="GO" id="GO:0009307">
    <property type="term" value="P:DNA restriction-modification system"/>
    <property type="evidence" value="ECO:0007669"/>
    <property type="project" value="UniProtKB-KW"/>
</dbReference>
<accession>A0A7G9FK55</accession>